<gene>
    <name evidence="1" type="ORF">FA707_01705</name>
</gene>
<dbReference type="OrthoDB" id="2185727at2"/>
<dbReference type="EMBL" id="CP039712">
    <property type="protein sequence ID" value="QCI85758.1"/>
    <property type="molecule type" value="Genomic_DNA"/>
</dbReference>
<evidence type="ECO:0000313" key="1">
    <source>
        <dbReference type="EMBL" id="QCI85758.1"/>
    </source>
</evidence>
<evidence type="ECO:0000313" key="2">
    <source>
        <dbReference type="Proteomes" id="UP000298615"/>
    </source>
</evidence>
<organism evidence="1 2">
    <name type="scientific">Vagococcus zengguangii</name>
    <dbReference type="NCBI Taxonomy" id="2571750"/>
    <lineage>
        <taxon>Bacteria</taxon>
        <taxon>Bacillati</taxon>
        <taxon>Bacillota</taxon>
        <taxon>Bacilli</taxon>
        <taxon>Lactobacillales</taxon>
        <taxon>Enterococcaceae</taxon>
        <taxon>Vagococcus</taxon>
    </lineage>
</organism>
<dbReference type="KEGG" id="vao:FA707_01705"/>
<sequence>MMGRWIRQYLLGTFWYRYRLSEDDEASLAQQLPTIEQVLKQRDGWDQKATSRFINEMAKRYLKQSPEIKFDHVILTGLKETELVGGELYEKMFRAVKRPPAKKIALLLDQMGAQFDENGMLQLVGPHTFDVKMAPHGKFLHYFAKLVQRAYGSELLQDKRLHQFRMYLDEHNIRYIRVYFKLPRMTDEQALQLYVKTARKNGGLGGRRLIAERGRFHNKSKPNVPRTSENRKRLCPNFHGEFIIDDEGEFVSQWNVLHRDNEHRVISDWSYYQRIYRDKIDYFEEQIINGESFNYASWNGKIHRHLDVYPTRRLDYPIRRKIAKKWRSPGLKEYKWRQKDRQRTKYYRRGL</sequence>
<dbReference type="InterPro" id="IPR021462">
    <property type="entry name" value="DUF3114"/>
</dbReference>
<reference evidence="1 2" key="1">
    <citation type="submission" date="2019-04" db="EMBL/GenBank/DDBJ databases">
        <title>Vagococcus sp. nov., isolated from faeces of yaks (Bos grunniens).</title>
        <authorList>
            <person name="Ge Y."/>
        </authorList>
    </citation>
    <scope>NUCLEOTIDE SEQUENCE [LARGE SCALE GENOMIC DNA]</scope>
    <source>
        <strain evidence="1 2">MN-17</strain>
    </source>
</reference>
<dbReference type="RefSeq" id="WP_136952603.1">
    <property type="nucleotide sequence ID" value="NZ_CP039712.1"/>
</dbReference>
<name>A0A4D7CNW0_9ENTE</name>
<keyword evidence="2" id="KW-1185">Reference proteome</keyword>
<dbReference type="Proteomes" id="UP000298615">
    <property type="component" value="Chromosome"/>
</dbReference>
<proteinExistence type="predicted"/>
<dbReference type="AlphaFoldDB" id="A0A4D7CNW0"/>
<accession>A0A4D7CNW0</accession>
<protein>
    <submittedName>
        <fullName evidence="1">DUF3114 domain-containing protein</fullName>
    </submittedName>
</protein>
<dbReference type="Pfam" id="PF11311">
    <property type="entry name" value="DUF3114"/>
    <property type="match status" value="1"/>
</dbReference>